<feature type="domain" description="RNA polymerase sigma-70 region 2" evidence="6">
    <location>
        <begin position="22"/>
        <end position="87"/>
    </location>
</feature>
<dbReference type="Gene3D" id="1.10.10.10">
    <property type="entry name" value="Winged helix-like DNA-binding domain superfamily/Winged helix DNA-binding domain"/>
    <property type="match status" value="1"/>
</dbReference>
<keyword evidence="2" id="KW-0805">Transcription regulation</keyword>
<protein>
    <submittedName>
        <fullName evidence="8">RNA polymerase sigma-70 factor, ECF subfamily</fullName>
    </submittedName>
</protein>
<keyword evidence="5" id="KW-0804">Transcription</keyword>
<dbReference type="STRING" id="1121316.SAMN02745207_03111"/>
<dbReference type="GO" id="GO:0003677">
    <property type="term" value="F:DNA binding"/>
    <property type="evidence" value="ECO:0007669"/>
    <property type="project" value="UniProtKB-KW"/>
</dbReference>
<dbReference type="SUPFAM" id="SSF88946">
    <property type="entry name" value="Sigma2 domain of RNA polymerase sigma factors"/>
    <property type="match status" value="1"/>
</dbReference>
<evidence type="ECO:0000313" key="9">
    <source>
        <dbReference type="Proteomes" id="UP000184447"/>
    </source>
</evidence>
<keyword evidence="4" id="KW-0238">DNA-binding</keyword>
<evidence type="ECO:0000259" key="6">
    <source>
        <dbReference type="Pfam" id="PF04542"/>
    </source>
</evidence>
<dbReference type="InterPro" id="IPR014284">
    <property type="entry name" value="RNA_pol_sigma-70_dom"/>
</dbReference>
<dbReference type="GO" id="GO:0016987">
    <property type="term" value="F:sigma factor activity"/>
    <property type="evidence" value="ECO:0007669"/>
    <property type="project" value="UniProtKB-KW"/>
</dbReference>
<sequence>MDEDKLLMIKFQNGDKDAFEELISKYRHKAISFAIRFGCDHYIAEDIVQECFAYLYVNRNNYNIKFSFKTYLYAMIKNKSIDYMRKWNRVCPSSEVDMMGISLNTPEEIYLQKEESEELNSQVKKLKDDYKTVVYLIDYEGFTYKEAASIMKKTVPQIKILVFRARKKIKTLYCNGGLNSDFTKSKG</sequence>
<evidence type="ECO:0000256" key="5">
    <source>
        <dbReference type="ARBA" id="ARBA00023163"/>
    </source>
</evidence>
<dbReference type="InterPro" id="IPR013325">
    <property type="entry name" value="RNA_pol_sigma_r2"/>
</dbReference>
<comment type="similarity">
    <text evidence="1">Belongs to the sigma-70 factor family. ECF subfamily.</text>
</comment>
<dbReference type="CDD" id="cd06171">
    <property type="entry name" value="Sigma70_r4"/>
    <property type="match status" value="1"/>
</dbReference>
<evidence type="ECO:0000256" key="3">
    <source>
        <dbReference type="ARBA" id="ARBA00023082"/>
    </source>
</evidence>
<dbReference type="OrthoDB" id="1706725at2"/>
<dbReference type="Gene3D" id="1.10.1740.10">
    <property type="match status" value="1"/>
</dbReference>
<dbReference type="GO" id="GO:0006352">
    <property type="term" value="P:DNA-templated transcription initiation"/>
    <property type="evidence" value="ECO:0007669"/>
    <property type="project" value="InterPro"/>
</dbReference>
<dbReference type="NCBIfam" id="TIGR02937">
    <property type="entry name" value="sigma70-ECF"/>
    <property type="match status" value="1"/>
</dbReference>
<evidence type="ECO:0000259" key="7">
    <source>
        <dbReference type="Pfam" id="PF08281"/>
    </source>
</evidence>
<evidence type="ECO:0000256" key="4">
    <source>
        <dbReference type="ARBA" id="ARBA00023125"/>
    </source>
</evidence>
<dbReference type="SUPFAM" id="SSF88659">
    <property type="entry name" value="Sigma3 and sigma4 domains of RNA polymerase sigma factors"/>
    <property type="match status" value="1"/>
</dbReference>
<dbReference type="EMBL" id="FQXM01000020">
    <property type="protein sequence ID" value="SHH90817.1"/>
    <property type="molecule type" value="Genomic_DNA"/>
</dbReference>
<dbReference type="Pfam" id="PF08281">
    <property type="entry name" value="Sigma70_r4_2"/>
    <property type="match status" value="1"/>
</dbReference>
<evidence type="ECO:0000313" key="8">
    <source>
        <dbReference type="EMBL" id="SHH90817.1"/>
    </source>
</evidence>
<dbReference type="Proteomes" id="UP000184447">
    <property type="component" value="Unassembled WGS sequence"/>
</dbReference>
<dbReference type="InterPro" id="IPR007627">
    <property type="entry name" value="RNA_pol_sigma70_r2"/>
</dbReference>
<name>A0A1M5WTE3_9CLOT</name>
<dbReference type="AlphaFoldDB" id="A0A1M5WTE3"/>
<evidence type="ECO:0000256" key="2">
    <source>
        <dbReference type="ARBA" id="ARBA00023015"/>
    </source>
</evidence>
<dbReference type="RefSeq" id="WP_073339413.1">
    <property type="nucleotide sequence ID" value="NZ_FQXM01000020.1"/>
</dbReference>
<dbReference type="InterPro" id="IPR013324">
    <property type="entry name" value="RNA_pol_sigma_r3/r4-like"/>
</dbReference>
<gene>
    <name evidence="8" type="ORF">SAMN02745207_03111</name>
</gene>
<reference evidence="8 9" key="1">
    <citation type="submission" date="2016-11" db="EMBL/GenBank/DDBJ databases">
        <authorList>
            <person name="Jaros S."/>
            <person name="Januszkiewicz K."/>
            <person name="Wedrychowicz H."/>
        </authorList>
    </citation>
    <scope>NUCLEOTIDE SEQUENCE [LARGE SCALE GENOMIC DNA]</scope>
    <source>
        <strain evidence="8 9">DSM 8605</strain>
    </source>
</reference>
<accession>A0A1M5WTE3</accession>
<organism evidence="8 9">
    <name type="scientific">Clostridium grantii DSM 8605</name>
    <dbReference type="NCBI Taxonomy" id="1121316"/>
    <lineage>
        <taxon>Bacteria</taxon>
        <taxon>Bacillati</taxon>
        <taxon>Bacillota</taxon>
        <taxon>Clostridia</taxon>
        <taxon>Eubacteriales</taxon>
        <taxon>Clostridiaceae</taxon>
        <taxon>Clostridium</taxon>
    </lineage>
</organism>
<dbReference type="PANTHER" id="PTHR43133:SF8">
    <property type="entry name" value="RNA POLYMERASE SIGMA FACTOR HI_1459-RELATED"/>
    <property type="match status" value="1"/>
</dbReference>
<dbReference type="InterPro" id="IPR036388">
    <property type="entry name" value="WH-like_DNA-bd_sf"/>
</dbReference>
<dbReference type="InterPro" id="IPR039425">
    <property type="entry name" value="RNA_pol_sigma-70-like"/>
</dbReference>
<evidence type="ECO:0000256" key="1">
    <source>
        <dbReference type="ARBA" id="ARBA00010641"/>
    </source>
</evidence>
<feature type="domain" description="RNA polymerase sigma factor 70 region 4 type 2" evidence="7">
    <location>
        <begin position="117"/>
        <end position="169"/>
    </location>
</feature>
<dbReference type="Pfam" id="PF04542">
    <property type="entry name" value="Sigma70_r2"/>
    <property type="match status" value="1"/>
</dbReference>
<proteinExistence type="inferred from homology"/>
<keyword evidence="3" id="KW-0731">Sigma factor</keyword>
<dbReference type="InterPro" id="IPR013249">
    <property type="entry name" value="RNA_pol_sigma70_r4_t2"/>
</dbReference>
<keyword evidence="9" id="KW-1185">Reference proteome</keyword>
<dbReference type="PANTHER" id="PTHR43133">
    <property type="entry name" value="RNA POLYMERASE ECF-TYPE SIGMA FACTO"/>
    <property type="match status" value="1"/>
</dbReference>